<gene>
    <name evidence="2" type="ORF">SAMN04488078_100985</name>
</gene>
<dbReference type="EMBL" id="FZON01000009">
    <property type="protein sequence ID" value="SNS27451.1"/>
    <property type="molecule type" value="Genomic_DNA"/>
</dbReference>
<keyword evidence="1" id="KW-0472">Membrane</keyword>
<sequence>MPRWLWWMPLVAVVSLMAVHFFRLGWIAANLTETDVIESYAQRYLADRARDGTGDGARISDCVGYPGAEAGIWLHVVCGPPGDPSRQYEYEVDRLGQFVRGWSPHSQGVVPDKTPHRPET</sequence>
<evidence type="ECO:0000256" key="1">
    <source>
        <dbReference type="SAM" id="Phobius"/>
    </source>
</evidence>
<evidence type="ECO:0000313" key="3">
    <source>
        <dbReference type="Proteomes" id="UP000198440"/>
    </source>
</evidence>
<protein>
    <submittedName>
        <fullName evidence="2">Uncharacterized protein</fullName>
    </submittedName>
</protein>
<accession>A0A239D6G5</accession>
<feature type="transmembrane region" description="Helical" evidence="1">
    <location>
        <begin position="6"/>
        <end position="26"/>
    </location>
</feature>
<keyword evidence="1" id="KW-1133">Transmembrane helix</keyword>
<organism evidence="2 3">
    <name type="scientific">Antarctobacter heliothermus</name>
    <dbReference type="NCBI Taxonomy" id="74033"/>
    <lineage>
        <taxon>Bacteria</taxon>
        <taxon>Pseudomonadati</taxon>
        <taxon>Pseudomonadota</taxon>
        <taxon>Alphaproteobacteria</taxon>
        <taxon>Rhodobacterales</taxon>
        <taxon>Roseobacteraceae</taxon>
        <taxon>Antarctobacter</taxon>
    </lineage>
</organism>
<dbReference type="AlphaFoldDB" id="A0A239D6G5"/>
<proteinExistence type="predicted"/>
<keyword evidence="1" id="KW-0812">Transmembrane</keyword>
<dbReference type="Proteomes" id="UP000198440">
    <property type="component" value="Unassembled WGS sequence"/>
</dbReference>
<evidence type="ECO:0000313" key="2">
    <source>
        <dbReference type="EMBL" id="SNS27451.1"/>
    </source>
</evidence>
<reference evidence="2 3" key="1">
    <citation type="submission" date="2017-06" db="EMBL/GenBank/DDBJ databases">
        <authorList>
            <person name="Kim H.J."/>
            <person name="Triplett B.A."/>
        </authorList>
    </citation>
    <scope>NUCLEOTIDE SEQUENCE [LARGE SCALE GENOMIC DNA]</scope>
    <source>
        <strain evidence="2 3">DSM 11445</strain>
    </source>
</reference>
<name>A0A239D6G5_9RHOB</name>
<dbReference type="RefSeq" id="WP_212591575.1">
    <property type="nucleotide sequence ID" value="NZ_FZON01000009.1"/>
</dbReference>